<evidence type="ECO:0000259" key="1">
    <source>
        <dbReference type="Pfam" id="PF09994"/>
    </source>
</evidence>
<name>A0A1E3QWF7_9ASCO</name>
<dbReference type="InterPro" id="IPR018712">
    <property type="entry name" value="Tle1-like_cat"/>
</dbReference>
<dbReference type="OrthoDB" id="3162439at2759"/>
<evidence type="ECO:0000313" key="2">
    <source>
        <dbReference type="EMBL" id="ODQ82005.1"/>
    </source>
</evidence>
<dbReference type="GeneID" id="30149082"/>
<dbReference type="EMBL" id="KV454427">
    <property type="protein sequence ID" value="ODQ82005.1"/>
    <property type="molecule type" value="Genomic_DNA"/>
</dbReference>
<dbReference type="PANTHER" id="PTHR33840">
    <property type="match status" value="1"/>
</dbReference>
<feature type="non-terminal residue" evidence="2">
    <location>
        <position position="1"/>
    </location>
</feature>
<dbReference type="Pfam" id="PF09994">
    <property type="entry name" value="T6SS_Tle1-like_cat"/>
    <property type="match status" value="1"/>
</dbReference>
<dbReference type="RefSeq" id="XP_018987333.1">
    <property type="nucleotide sequence ID" value="XM_019131229.1"/>
</dbReference>
<dbReference type="SUPFAM" id="SSF53474">
    <property type="entry name" value="alpha/beta-Hydrolases"/>
    <property type="match status" value="1"/>
</dbReference>
<dbReference type="Proteomes" id="UP000094336">
    <property type="component" value="Unassembled WGS sequence"/>
</dbReference>
<feature type="domain" description="T6SS Phospholipase effector Tle1-like catalytic" evidence="1">
    <location>
        <begin position="1"/>
        <end position="271"/>
    </location>
</feature>
<reference evidence="3" key="1">
    <citation type="submission" date="2016-05" db="EMBL/GenBank/DDBJ databases">
        <title>Comparative genomics of biotechnologically important yeasts.</title>
        <authorList>
            <consortium name="DOE Joint Genome Institute"/>
            <person name="Riley R."/>
            <person name="Haridas S."/>
            <person name="Wolfe K.H."/>
            <person name="Lopes M.R."/>
            <person name="Hittinger C.T."/>
            <person name="Goker M."/>
            <person name="Salamov A."/>
            <person name="Wisecaver J."/>
            <person name="Long T.M."/>
            <person name="Aerts A.L."/>
            <person name="Barry K."/>
            <person name="Choi C."/>
            <person name="Clum A."/>
            <person name="Coughlan A.Y."/>
            <person name="Deshpande S."/>
            <person name="Douglass A.P."/>
            <person name="Hanson S.J."/>
            <person name="Klenk H.-P."/>
            <person name="Labutti K."/>
            <person name="Lapidus A."/>
            <person name="Lindquist E."/>
            <person name="Lipzen A."/>
            <person name="Meier-Kolthoff J.P."/>
            <person name="Ohm R.A."/>
            <person name="Otillar R.P."/>
            <person name="Pangilinan J."/>
            <person name="Peng Y."/>
            <person name="Rokas A."/>
            <person name="Rosa C.A."/>
            <person name="Scheuner C."/>
            <person name="Sibirny A.A."/>
            <person name="Slot J.C."/>
            <person name="Stielow J.B."/>
            <person name="Sun H."/>
            <person name="Kurtzman C.P."/>
            <person name="Blackwell M."/>
            <person name="Grigoriev I.V."/>
            <person name="Jeffries T.W."/>
        </authorList>
    </citation>
    <scope>NUCLEOTIDE SEQUENCE [LARGE SCALE GENOMIC DNA]</scope>
    <source>
        <strain evidence="3">NRRL Y-12698</strain>
    </source>
</reference>
<gene>
    <name evidence="2" type="ORF">BABINDRAFT_19882</name>
</gene>
<organism evidence="2 3">
    <name type="scientific">Babjeviella inositovora NRRL Y-12698</name>
    <dbReference type="NCBI Taxonomy" id="984486"/>
    <lineage>
        <taxon>Eukaryota</taxon>
        <taxon>Fungi</taxon>
        <taxon>Dikarya</taxon>
        <taxon>Ascomycota</taxon>
        <taxon>Saccharomycotina</taxon>
        <taxon>Pichiomycetes</taxon>
        <taxon>Serinales incertae sedis</taxon>
        <taxon>Babjeviella</taxon>
    </lineage>
</organism>
<sequence>KNLILCFDGTSQQFGPKPFTNVLKLFRMLAKDSYDKQMCYYQPGIGTSFQAEATSLKHSDILGCALGRVDADIDTMIAFSLDAHAKAAYKYLMKFYAKGDRIYLFGFSRGAFTARVLAGMIERVGLLNSGLEDMVDTAWSIYKTWEYAGQPAQQGDLTITLVEEFKSAFTRGIVKIHFMGLWDSVNSVGLLRDRLFPFTARSNIVKHVRHAVSLDERRGKYKQNLFLPIDVPPSPDLVEMWFPGEHSDVGGGWSPTPDGQFLSNLPLRWMLFHAVKYGVLFKEGSIHEFAVRYPSKDSLYAGHHDALSLRIRTKGKYTQGTSDANWVSRSLSRIINGAPSENKTTHFITNKKKRSSLETFVIPRSSSHESSIGENVLRFASRAEESFTQALLWWLIELVPVGTFIENENGEWKSRMVPNLGRHRRVPDNPLIHWSVFYRKHLIEDYNPKNL</sequence>
<accession>A0A1E3QWF7</accession>
<dbReference type="AlphaFoldDB" id="A0A1E3QWF7"/>
<feature type="non-terminal residue" evidence="2">
    <location>
        <position position="451"/>
    </location>
</feature>
<keyword evidence="3" id="KW-1185">Reference proteome</keyword>
<evidence type="ECO:0000313" key="3">
    <source>
        <dbReference type="Proteomes" id="UP000094336"/>
    </source>
</evidence>
<proteinExistence type="predicted"/>
<dbReference type="PANTHER" id="PTHR33840:SF2">
    <property type="entry name" value="TLE1 PHOSPHOLIPASE DOMAIN-CONTAINING PROTEIN"/>
    <property type="match status" value="1"/>
</dbReference>
<dbReference type="STRING" id="984486.A0A1E3QWF7"/>
<protein>
    <recommendedName>
        <fullName evidence="1">T6SS Phospholipase effector Tle1-like catalytic domain-containing protein</fullName>
    </recommendedName>
</protein>
<dbReference type="InterPro" id="IPR029058">
    <property type="entry name" value="AB_hydrolase_fold"/>
</dbReference>